<dbReference type="GO" id="GO:0008270">
    <property type="term" value="F:zinc ion binding"/>
    <property type="evidence" value="ECO:0007669"/>
    <property type="project" value="UniProtKB-KW"/>
</dbReference>
<dbReference type="PANTHER" id="PTHR45977:SF4">
    <property type="entry name" value="RING-TYPE DOMAIN-CONTAINING PROTEIN"/>
    <property type="match status" value="1"/>
</dbReference>
<evidence type="ECO:0000256" key="14">
    <source>
        <dbReference type="SAM" id="Phobius"/>
    </source>
</evidence>
<proteinExistence type="predicted"/>
<dbReference type="Proteomes" id="UP001172159">
    <property type="component" value="Unassembled WGS sequence"/>
</dbReference>
<accession>A0AA40K785</accession>
<dbReference type="SUPFAM" id="SSF57850">
    <property type="entry name" value="RING/U-box"/>
    <property type="match status" value="1"/>
</dbReference>
<feature type="region of interest" description="Disordered" evidence="13">
    <location>
        <begin position="300"/>
        <end position="347"/>
    </location>
</feature>
<dbReference type="EMBL" id="JAUKTV010000001">
    <property type="protein sequence ID" value="KAK0747932.1"/>
    <property type="molecule type" value="Genomic_DNA"/>
</dbReference>
<protein>
    <recommendedName>
        <fullName evidence="3">RING-type E3 ubiquitin transferase</fullName>
        <ecNumber evidence="3">2.3.2.27</ecNumber>
    </recommendedName>
</protein>
<dbReference type="SMART" id="SM00184">
    <property type="entry name" value="RING"/>
    <property type="match status" value="1"/>
</dbReference>
<evidence type="ECO:0000313" key="16">
    <source>
        <dbReference type="EMBL" id="KAK0747932.1"/>
    </source>
</evidence>
<dbReference type="GO" id="GO:0016567">
    <property type="term" value="P:protein ubiquitination"/>
    <property type="evidence" value="ECO:0007669"/>
    <property type="project" value="TreeGrafter"/>
</dbReference>
<evidence type="ECO:0000256" key="12">
    <source>
        <dbReference type="PROSITE-ProRule" id="PRU00175"/>
    </source>
</evidence>
<evidence type="ECO:0000256" key="2">
    <source>
        <dbReference type="ARBA" id="ARBA00004141"/>
    </source>
</evidence>
<dbReference type="InterPro" id="IPR013083">
    <property type="entry name" value="Znf_RING/FYVE/PHD"/>
</dbReference>
<reference evidence="16" key="1">
    <citation type="submission" date="2023-06" db="EMBL/GenBank/DDBJ databases">
        <title>Genome-scale phylogeny and comparative genomics of the fungal order Sordariales.</title>
        <authorList>
            <consortium name="Lawrence Berkeley National Laboratory"/>
            <person name="Hensen N."/>
            <person name="Bonometti L."/>
            <person name="Westerberg I."/>
            <person name="Brannstrom I.O."/>
            <person name="Guillou S."/>
            <person name="Cros-Aarteil S."/>
            <person name="Calhoun S."/>
            <person name="Haridas S."/>
            <person name="Kuo A."/>
            <person name="Mondo S."/>
            <person name="Pangilinan J."/>
            <person name="Riley R."/>
            <person name="Labutti K."/>
            <person name="Andreopoulos B."/>
            <person name="Lipzen A."/>
            <person name="Chen C."/>
            <person name="Yanf M."/>
            <person name="Daum C."/>
            <person name="Ng V."/>
            <person name="Clum A."/>
            <person name="Steindorff A."/>
            <person name="Ohm R."/>
            <person name="Martin F."/>
            <person name="Silar P."/>
            <person name="Natvig D."/>
            <person name="Lalanne C."/>
            <person name="Gautier V."/>
            <person name="Ament-Velasquez S.L."/>
            <person name="Kruys A."/>
            <person name="Hutchinson M.I."/>
            <person name="Powell A.J."/>
            <person name="Barry K."/>
            <person name="Miller A.N."/>
            <person name="Grigoriev I.V."/>
            <person name="Debuchy R."/>
            <person name="Gladieux P."/>
            <person name="Thoren M.H."/>
            <person name="Johannesson H."/>
        </authorList>
    </citation>
    <scope>NUCLEOTIDE SEQUENCE</scope>
    <source>
        <strain evidence="16">CBS 540.89</strain>
    </source>
</reference>
<comment type="caution">
    <text evidence="16">The sequence shown here is derived from an EMBL/GenBank/DDBJ whole genome shotgun (WGS) entry which is preliminary data.</text>
</comment>
<feature type="compositionally biased region" description="Low complexity" evidence="13">
    <location>
        <begin position="302"/>
        <end position="312"/>
    </location>
</feature>
<feature type="transmembrane region" description="Helical" evidence="14">
    <location>
        <begin position="230"/>
        <end position="254"/>
    </location>
</feature>
<dbReference type="CDD" id="cd16473">
    <property type="entry name" value="RING-H2_RNF103"/>
    <property type="match status" value="1"/>
</dbReference>
<dbReference type="PANTHER" id="PTHR45977">
    <property type="entry name" value="TARGET OF ERK KINASE MPK-1"/>
    <property type="match status" value="1"/>
</dbReference>
<evidence type="ECO:0000256" key="10">
    <source>
        <dbReference type="ARBA" id="ARBA00022989"/>
    </source>
</evidence>
<evidence type="ECO:0000259" key="15">
    <source>
        <dbReference type="PROSITE" id="PS50089"/>
    </source>
</evidence>
<evidence type="ECO:0000256" key="4">
    <source>
        <dbReference type="ARBA" id="ARBA00022679"/>
    </source>
</evidence>
<feature type="compositionally biased region" description="Polar residues" evidence="13">
    <location>
        <begin position="458"/>
        <end position="472"/>
    </location>
</feature>
<name>A0AA40K785_9PEZI</name>
<evidence type="ECO:0000256" key="1">
    <source>
        <dbReference type="ARBA" id="ARBA00000900"/>
    </source>
</evidence>
<feature type="compositionally biased region" description="Basic residues" evidence="13">
    <location>
        <begin position="313"/>
        <end position="324"/>
    </location>
</feature>
<dbReference type="AlphaFoldDB" id="A0AA40K785"/>
<dbReference type="GO" id="GO:0016020">
    <property type="term" value="C:membrane"/>
    <property type="evidence" value="ECO:0007669"/>
    <property type="project" value="UniProtKB-SubCell"/>
</dbReference>
<evidence type="ECO:0000256" key="5">
    <source>
        <dbReference type="ARBA" id="ARBA00022692"/>
    </source>
</evidence>
<evidence type="ECO:0000256" key="3">
    <source>
        <dbReference type="ARBA" id="ARBA00012483"/>
    </source>
</evidence>
<dbReference type="Pfam" id="PF13639">
    <property type="entry name" value="zf-RING_2"/>
    <property type="match status" value="1"/>
</dbReference>
<keyword evidence="17" id="KW-1185">Reference proteome</keyword>
<organism evidence="16 17">
    <name type="scientific">Apiosordaria backusii</name>
    <dbReference type="NCBI Taxonomy" id="314023"/>
    <lineage>
        <taxon>Eukaryota</taxon>
        <taxon>Fungi</taxon>
        <taxon>Dikarya</taxon>
        <taxon>Ascomycota</taxon>
        <taxon>Pezizomycotina</taxon>
        <taxon>Sordariomycetes</taxon>
        <taxon>Sordariomycetidae</taxon>
        <taxon>Sordariales</taxon>
        <taxon>Lasiosphaeriaceae</taxon>
        <taxon>Apiosordaria</taxon>
    </lineage>
</organism>
<dbReference type="Gene3D" id="3.30.40.10">
    <property type="entry name" value="Zinc/RING finger domain, C3HC4 (zinc finger)"/>
    <property type="match status" value="1"/>
</dbReference>
<keyword evidence="8" id="KW-0833">Ubl conjugation pathway</keyword>
<dbReference type="GO" id="GO:0006511">
    <property type="term" value="P:ubiquitin-dependent protein catabolic process"/>
    <property type="evidence" value="ECO:0007669"/>
    <property type="project" value="TreeGrafter"/>
</dbReference>
<feature type="compositionally biased region" description="Polar residues" evidence="13">
    <location>
        <begin position="553"/>
        <end position="564"/>
    </location>
</feature>
<evidence type="ECO:0000256" key="7">
    <source>
        <dbReference type="ARBA" id="ARBA00022771"/>
    </source>
</evidence>
<evidence type="ECO:0000256" key="13">
    <source>
        <dbReference type="SAM" id="MobiDB-lite"/>
    </source>
</evidence>
<keyword evidence="11 14" id="KW-0472">Membrane</keyword>
<keyword evidence="5 14" id="KW-0812">Transmembrane</keyword>
<dbReference type="PROSITE" id="PS50089">
    <property type="entry name" value="ZF_RING_2"/>
    <property type="match status" value="1"/>
</dbReference>
<evidence type="ECO:0000256" key="6">
    <source>
        <dbReference type="ARBA" id="ARBA00022723"/>
    </source>
</evidence>
<dbReference type="GO" id="GO:0061630">
    <property type="term" value="F:ubiquitin protein ligase activity"/>
    <property type="evidence" value="ECO:0007669"/>
    <property type="project" value="UniProtKB-EC"/>
</dbReference>
<keyword evidence="10 14" id="KW-1133">Transmembrane helix</keyword>
<keyword evidence="6" id="KW-0479">Metal-binding</keyword>
<feature type="compositionally biased region" description="Polar residues" evidence="13">
    <location>
        <begin position="335"/>
        <end position="344"/>
    </location>
</feature>
<feature type="region of interest" description="Disordered" evidence="13">
    <location>
        <begin position="458"/>
        <end position="564"/>
    </location>
</feature>
<evidence type="ECO:0000256" key="11">
    <source>
        <dbReference type="ARBA" id="ARBA00023136"/>
    </source>
</evidence>
<feature type="compositionally biased region" description="Low complexity" evidence="13">
    <location>
        <begin position="491"/>
        <end position="501"/>
    </location>
</feature>
<feature type="domain" description="RING-type" evidence="15">
    <location>
        <begin position="360"/>
        <end position="403"/>
    </location>
</feature>
<keyword evidence="7 12" id="KW-0863">Zinc-finger</keyword>
<evidence type="ECO:0000313" key="17">
    <source>
        <dbReference type="Proteomes" id="UP001172159"/>
    </source>
</evidence>
<sequence length="585" mass="64753">MSMSVDEIRNVVLLFSNPSWGGVGTVSSTVIRNVTALSGNMAYSSRYTGNTTVLSNRYAGTTNGVIQGLLYVPDLPYGHECVEETAFHVPQSVARQSSLPPTNYYLIAIAPWVNSRCSRAYLLSARTAPVRGFLFYLPGNSTEPPPSAESELWNIAEEFEWRTQSAYPVYAISSMAGQVMMQHLSLYSGDLTEVPFGNNISTRFRADPEDYARIWTELVISTPPSSFATWLYFLIVVGVLLTVIASASLLMHLVQARRRSSLRHRVISGEVNLEGMGIKRLTVPMEHIESFPLFTYHYEPDTTSPPTSPRSTKSPRSRSRRGSHGHSERRGSRTIRSATISEKSPSGPFAAVTTNYQPYCEICLEPYQNRVTIIRELPCGHIFHPGCIDEFLNENSSLCPLCKASMMPPGFCPKITNNMVKRERAIRKIRGHVEDYEVDNYESGRSHGWTSTFRTKIFSGTSPASSTSTELQVRSKPVEKQPPVSPTQADPSSLQSLSQPSTEPPAGPSVQQVSSRPIPPPPSLPKPTALARERMRELAGSELDDGEAGSSRCKLTSQDQQPTLQCQTNNFAGRRMRAKIFPGFD</sequence>
<dbReference type="EC" id="2.3.2.27" evidence="3"/>
<comment type="subcellular location">
    <subcellularLocation>
        <location evidence="2">Membrane</location>
        <topology evidence="2">Multi-pass membrane protein</topology>
    </subcellularLocation>
</comment>
<keyword evidence="9" id="KW-0862">Zinc</keyword>
<gene>
    <name evidence="16" type="ORF">B0T21DRAFT_446750</name>
</gene>
<evidence type="ECO:0000256" key="9">
    <source>
        <dbReference type="ARBA" id="ARBA00022833"/>
    </source>
</evidence>
<keyword evidence="4" id="KW-0808">Transferase</keyword>
<comment type="catalytic activity">
    <reaction evidence="1">
        <text>S-ubiquitinyl-[E2 ubiquitin-conjugating enzyme]-L-cysteine + [acceptor protein]-L-lysine = [E2 ubiquitin-conjugating enzyme]-L-cysteine + N(6)-ubiquitinyl-[acceptor protein]-L-lysine.</text>
        <dbReference type="EC" id="2.3.2.27"/>
    </reaction>
</comment>
<evidence type="ECO:0000256" key="8">
    <source>
        <dbReference type="ARBA" id="ARBA00022786"/>
    </source>
</evidence>
<dbReference type="InterPro" id="IPR001841">
    <property type="entry name" value="Znf_RING"/>
</dbReference>